<reference evidence="2" key="1">
    <citation type="journal article" date="2021" name="PeerJ">
        <title>Extensive microbial diversity within the chicken gut microbiome revealed by metagenomics and culture.</title>
        <authorList>
            <person name="Gilroy R."/>
            <person name="Ravi A."/>
            <person name="Getino M."/>
            <person name="Pursley I."/>
            <person name="Horton D.L."/>
            <person name="Alikhan N.F."/>
            <person name="Baker D."/>
            <person name="Gharbi K."/>
            <person name="Hall N."/>
            <person name="Watson M."/>
            <person name="Adriaenssens E.M."/>
            <person name="Foster-Nyarko E."/>
            <person name="Jarju S."/>
            <person name="Secka A."/>
            <person name="Antonio M."/>
            <person name="Oren A."/>
            <person name="Chaudhuri R.R."/>
            <person name="La Ragione R."/>
            <person name="Hildebrand F."/>
            <person name="Pallen M.J."/>
        </authorList>
    </citation>
    <scope>NUCLEOTIDE SEQUENCE</scope>
    <source>
        <strain evidence="2">CHK171-7178</strain>
    </source>
</reference>
<gene>
    <name evidence="2" type="ORF">K8V56_10615</name>
</gene>
<dbReference type="InterPro" id="IPR008006">
    <property type="entry name" value="Peptidase_M26_N_dom"/>
</dbReference>
<dbReference type="GO" id="GO:0008270">
    <property type="term" value="F:zinc ion binding"/>
    <property type="evidence" value="ECO:0007669"/>
    <property type="project" value="InterPro"/>
</dbReference>
<organism evidence="2 3">
    <name type="scientific">Sporosarcina psychrophila</name>
    <name type="common">Bacillus psychrophilus</name>
    <dbReference type="NCBI Taxonomy" id="1476"/>
    <lineage>
        <taxon>Bacteria</taxon>
        <taxon>Bacillati</taxon>
        <taxon>Bacillota</taxon>
        <taxon>Bacilli</taxon>
        <taxon>Bacillales</taxon>
        <taxon>Caryophanaceae</taxon>
        <taxon>Sporosarcina</taxon>
    </lineage>
</organism>
<reference evidence="2" key="2">
    <citation type="submission" date="2021-09" db="EMBL/GenBank/DDBJ databases">
        <authorList>
            <person name="Gilroy R."/>
        </authorList>
    </citation>
    <scope>NUCLEOTIDE SEQUENCE</scope>
    <source>
        <strain evidence="2">CHK171-7178</strain>
    </source>
</reference>
<dbReference type="GO" id="GO:0016020">
    <property type="term" value="C:membrane"/>
    <property type="evidence" value="ECO:0007669"/>
    <property type="project" value="InterPro"/>
</dbReference>
<dbReference type="EMBL" id="DYWT01000175">
    <property type="protein sequence ID" value="HJF32207.1"/>
    <property type="molecule type" value="Genomic_DNA"/>
</dbReference>
<comment type="caution">
    <text evidence="2">The sequence shown here is derived from an EMBL/GenBank/DDBJ whole genome shotgun (WGS) entry which is preliminary data.</text>
</comment>
<dbReference type="Gene3D" id="2.160.20.110">
    <property type="match status" value="1"/>
</dbReference>
<accession>A0A921G074</accession>
<protein>
    <recommendedName>
        <fullName evidence="1">Peptidase M26 N-terminal domain-containing protein</fullName>
    </recommendedName>
</protein>
<dbReference type="Proteomes" id="UP000698173">
    <property type="component" value="Unassembled WGS sequence"/>
</dbReference>
<name>A0A921G074_SPOPS</name>
<evidence type="ECO:0000259" key="1">
    <source>
        <dbReference type="Pfam" id="PF05342"/>
    </source>
</evidence>
<evidence type="ECO:0000313" key="2">
    <source>
        <dbReference type="EMBL" id="HJF32207.1"/>
    </source>
</evidence>
<dbReference type="Pfam" id="PF05342">
    <property type="entry name" value="Peptidase_M26_N"/>
    <property type="match status" value="1"/>
</dbReference>
<proteinExistence type="predicted"/>
<evidence type="ECO:0000313" key="3">
    <source>
        <dbReference type="Proteomes" id="UP000698173"/>
    </source>
</evidence>
<dbReference type="GO" id="GO:0004222">
    <property type="term" value="F:metalloendopeptidase activity"/>
    <property type="evidence" value="ECO:0007669"/>
    <property type="project" value="InterPro"/>
</dbReference>
<dbReference type="AlphaFoldDB" id="A0A921G074"/>
<sequence length="341" mass="36057">MVIIKTAQEFSDIRNNLKGQYELANDIDLSSFAKFTPIGDATTPFEGELDGKGFKITNLVIDSSSAIGLFGTIKSSLIQNLELKDVDILGSGSNVGCVAGISTLSTFSKIKTSGKVAAMQGNTGGLVGNFATGTIINCFTSMVENFAGRGNSGGLVGSSTTAARIEKSYSNGVGGANPQYGAHKAIIGSTASPVIANVYFNSGKATDTRGKALTDAQMKLKASFVGFSEDDWVFATGTYPDLLFPKEPEIPPTIETVEVASSIKEFYQSVKTVKNANIKTASVQSYVESFELESIVIAKATRVLTSSMEPFGVTTKVIIKEFPVYANVFAIENATEMSVIE</sequence>
<feature type="domain" description="Peptidase M26 N-terminal" evidence="1">
    <location>
        <begin position="11"/>
        <end position="114"/>
    </location>
</feature>